<organism evidence="2 3">
    <name type="scientific">Segatella sinensis</name>
    <dbReference type="NCBI Taxonomy" id="3085167"/>
    <lineage>
        <taxon>Bacteria</taxon>
        <taxon>Pseudomonadati</taxon>
        <taxon>Bacteroidota</taxon>
        <taxon>Bacteroidia</taxon>
        <taxon>Bacteroidales</taxon>
        <taxon>Prevotellaceae</taxon>
        <taxon>Segatella</taxon>
    </lineage>
</organism>
<dbReference type="RefSeq" id="WP_334565978.1">
    <property type="nucleotide sequence ID" value="NZ_JBBNFG020000007.1"/>
</dbReference>
<dbReference type="EMBL" id="JBBNGE010000003">
    <property type="protein sequence ID" value="MEQ2507007.1"/>
    <property type="molecule type" value="Genomic_DNA"/>
</dbReference>
<dbReference type="CDD" id="cd00093">
    <property type="entry name" value="HTH_XRE"/>
    <property type="match status" value="1"/>
</dbReference>
<dbReference type="Pfam" id="PF13443">
    <property type="entry name" value="HTH_26"/>
    <property type="match status" value="1"/>
</dbReference>
<dbReference type="SMART" id="SM00530">
    <property type="entry name" value="HTH_XRE"/>
    <property type="match status" value="1"/>
</dbReference>
<name>A0ABV1FV26_9BACT</name>
<dbReference type="InterPro" id="IPR001387">
    <property type="entry name" value="Cro/C1-type_HTH"/>
</dbReference>
<evidence type="ECO:0000259" key="1">
    <source>
        <dbReference type="PROSITE" id="PS50943"/>
    </source>
</evidence>
<dbReference type="Gene3D" id="1.10.260.40">
    <property type="entry name" value="lambda repressor-like DNA-binding domains"/>
    <property type="match status" value="1"/>
</dbReference>
<accession>A0ABV1FV26</accession>
<evidence type="ECO:0000313" key="2">
    <source>
        <dbReference type="EMBL" id="MEQ2507007.1"/>
    </source>
</evidence>
<dbReference type="Proteomes" id="UP001465717">
    <property type="component" value="Unassembled WGS sequence"/>
</dbReference>
<gene>
    <name evidence="2" type="ORF">AAAT87_01775</name>
</gene>
<reference evidence="2 3" key="1">
    <citation type="submission" date="2024-04" db="EMBL/GenBank/DDBJ databases">
        <title>Human intestinal bacterial collection.</title>
        <authorList>
            <person name="Pauvert C."/>
            <person name="Hitch T.C.A."/>
            <person name="Clavel T."/>
        </authorList>
    </citation>
    <scope>NUCLEOTIDE SEQUENCE [LARGE SCALE GENOMIC DNA]</scope>
    <source>
        <strain evidence="2 3">CLA-AA-H174</strain>
    </source>
</reference>
<feature type="domain" description="HTH cro/C1-type" evidence="1">
    <location>
        <begin position="26"/>
        <end position="78"/>
    </location>
</feature>
<comment type="caution">
    <text evidence="2">The sequence shown here is derived from an EMBL/GenBank/DDBJ whole genome shotgun (WGS) entry which is preliminary data.</text>
</comment>
<sequence>MIDIQYQFATFAAKMNHMKVNLSTTVKELCRIQGITLKELAQRIGIAPESLSRTLSGNPQLSTLEAIASNLNVELSDLFSSSHSNSLHSIIVHDNTTYIADDLNSLINNVKAICAKEGIEL</sequence>
<keyword evidence="3" id="KW-1185">Reference proteome</keyword>
<protein>
    <submittedName>
        <fullName evidence="2">Helix-turn-helix transcriptional regulator</fullName>
    </submittedName>
</protein>
<dbReference type="PROSITE" id="PS50943">
    <property type="entry name" value="HTH_CROC1"/>
    <property type="match status" value="1"/>
</dbReference>
<dbReference type="SUPFAM" id="SSF47413">
    <property type="entry name" value="lambda repressor-like DNA-binding domains"/>
    <property type="match status" value="1"/>
</dbReference>
<evidence type="ECO:0000313" key="3">
    <source>
        <dbReference type="Proteomes" id="UP001465717"/>
    </source>
</evidence>
<dbReference type="InterPro" id="IPR010982">
    <property type="entry name" value="Lambda_DNA-bd_dom_sf"/>
</dbReference>
<proteinExistence type="predicted"/>